<feature type="region of interest" description="Disordered" evidence="1">
    <location>
        <begin position="36"/>
        <end position="63"/>
    </location>
</feature>
<evidence type="ECO:0000313" key="2">
    <source>
        <dbReference type="EMBL" id="KAJ3608581.1"/>
    </source>
</evidence>
<organism evidence="2 4">
    <name type="scientific">Muraenolepis orangiensis</name>
    <name type="common">Patagonian moray cod</name>
    <dbReference type="NCBI Taxonomy" id="630683"/>
    <lineage>
        <taxon>Eukaryota</taxon>
        <taxon>Metazoa</taxon>
        <taxon>Chordata</taxon>
        <taxon>Craniata</taxon>
        <taxon>Vertebrata</taxon>
        <taxon>Euteleostomi</taxon>
        <taxon>Actinopterygii</taxon>
        <taxon>Neopterygii</taxon>
        <taxon>Teleostei</taxon>
        <taxon>Neoteleostei</taxon>
        <taxon>Acanthomorphata</taxon>
        <taxon>Zeiogadaria</taxon>
        <taxon>Gadariae</taxon>
        <taxon>Gadiformes</taxon>
        <taxon>Muraenolepidoidei</taxon>
        <taxon>Muraenolepididae</taxon>
        <taxon>Muraenolepis</taxon>
    </lineage>
</organism>
<reference evidence="2" key="1">
    <citation type="submission" date="2022-07" db="EMBL/GenBank/DDBJ databases">
        <title>Chromosome-level genome of Muraenolepis orangiensis.</title>
        <authorList>
            <person name="Kim J."/>
        </authorList>
    </citation>
    <scope>NUCLEOTIDE SEQUENCE</scope>
    <source>
        <strain evidence="2">KU_S4_2022</strain>
        <tissue evidence="2">Muscle</tissue>
    </source>
</reference>
<sequence>MDWEPYRYHVRTIPLYLRHLQSPGTVSVSRTTDITGVHSTDTTDVPTVHTPDNTGVPIGDGDGHGTLSTRALVWWPPSKDMETVDCISVRLANLHIG</sequence>
<accession>A0A9Q0EMH7</accession>
<dbReference type="EMBL" id="JANIIK010000039">
    <property type="protein sequence ID" value="KAJ3608867.1"/>
    <property type="molecule type" value="Genomic_DNA"/>
</dbReference>
<keyword evidence="4" id="KW-1185">Reference proteome</keyword>
<dbReference type="EMBL" id="JANIIK010000039">
    <property type="protein sequence ID" value="KAJ3608581.1"/>
    <property type="molecule type" value="Genomic_DNA"/>
</dbReference>
<comment type="caution">
    <text evidence="2">The sequence shown here is derived from an EMBL/GenBank/DDBJ whole genome shotgun (WGS) entry which is preliminary data.</text>
</comment>
<gene>
    <name evidence="2" type="ORF">NHX12_023113</name>
    <name evidence="3" type="ORF">NHX12_023397</name>
</gene>
<evidence type="ECO:0000313" key="3">
    <source>
        <dbReference type="EMBL" id="KAJ3608867.1"/>
    </source>
</evidence>
<proteinExistence type="predicted"/>
<dbReference type="Proteomes" id="UP001148018">
    <property type="component" value="Unassembled WGS sequence"/>
</dbReference>
<name>A0A9Q0EMH7_9TELE</name>
<dbReference type="AlphaFoldDB" id="A0A9Q0EMH7"/>
<evidence type="ECO:0000313" key="4">
    <source>
        <dbReference type="Proteomes" id="UP001148018"/>
    </source>
</evidence>
<protein>
    <submittedName>
        <fullName evidence="2">Uncharacterized protein</fullName>
    </submittedName>
</protein>
<evidence type="ECO:0000256" key="1">
    <source>
        <dbReference type="SAM" id="MobiDB-lite"/>
    </source>
</evidence>
<feature type="compositionally biased region" description="Low complexity" evidence="1">
    <location>
        <begin position="37"/>
        <end position="54"/>
    </location>
</feature>